<dbReference type="InterPro" id="IPR042266">
    <property type="entry name" value="PPPDE_sf"/>
</dbReference>
<protein>
    <recommendedName>
        <fullName evidence="4">PPPDE domain-containing protein</fullName>
    </recommendedName>
</protein>
<evidence type="ECO:0000259" key="4">
    <source>
        <dbReference type="PROSITE" id="PS51858"/>
    </source>
</evidence>
<organism evidence="5 6">
    <name type="scientific">Rhododendron simsii</name>
    <name type="common">Sims's rhododendron</name>
    <dbReference type="NCBI Taxonomy" id="118357"/>
    <lineage>
        <taxon>Eukaryota</taxon>
        <taxon>Viridiplantae</taxon>
        <taxon>Streptophyta</taxon>
        <taxon>Embryophyta</taxon>
        <taxon>Tracheophyta</taxon>
        <taxon>Spermatophyta</taxon>
        <taxon>Magnoliopsida</taxon>
        <taxon>eudicotyledons</taxon>
        <taxon>Gunneridae</taxon>
        <taxon>Pentapetalae</taxon>
        <taxon>asterids</taxon>
        <taxon>Ericales</taxon>
        <taxon>Ericaceae</taxon>
        <taxon>Ericoideae</taxon>
        <taxon>Rhodoreae</taxon>
        <taxon>Rhododendron</taxon>
    </lineage>
</organism>
<feature type="domain" description="PPPDE" evidence="4">
    <location>
        <begin position="28"/>
        <end position="175"/>
    </location>
</feature>
<sequence>MRFGPKKGWLHFCIFPRVKPDTDDAGDAPVYLNVYDLTPVNGYIYWAGFGIFHSGVEEELNVLPPLPFMHISVHGAEYAFGAHDSPSSGVFEVEPRQCPGFKFRKSLLIGTTCLDALEVRKFMEYHSSNYYGNTYSLIAKNCNHFCEDVCYRLTRKPIPKWVNRLAEIVSIDLDSRNQGPFLSSLRVRYFGGEVAEGHFRWDYRISVKSKSTTSNIETVQASTVYYLNHSTILFHNAIQVAMKNVLATREN</sequence>
<keyword evidence="6" id="KW-1185">Reference proteome</keyword>
<dbReference type="GO" id="GO:0006508">
    <property type="term" value="P:proteolysis"/>
    <property type="evidence" value="ECO:0007669"/>
    <property type="project" value="UniProtKB-KW"/>
</dbReference>
<dbReference type="PROSITE" id="PS51858">
    <property type="entry name" value="PPPDE"/>
    <property type="match status" value="1"/>
</dbReference>
<dbReference type="GO" id="GO:0016579">
    <property type="term" value="P:protein deubiquitination"/>
    <property type="evidence" value="ECO:0007669"/>
    <property type="project" value="TreeGrafter"/>
</dbReference>
<evidence type="ECO:0000256" key="3">
    <source>
        <dbReference type="ARBA" id="ARBA00022801"/>
    </source>
</evidence>
<evidence type="ECO:0000256" key="1">
    <source>
        <dbReference type="ARBA" id="ARBA00008140"/>
    </source>
</evidence>
<dbReference type="Pfam" id="PF05903">
    <property type="entry name" value="Peptidase_C97"/>
    <property type="match status" value="1"/>
</dbReference>
<keyword evidence="2" id="KW-0645">Protease</keyword>
<dbReference type="PANTHER" id="PTHR12378:SF48">
    <property type="entry name" value="PUTATIVE THIOL PEPTIDASE FAMILY PROTEIN-RELATED"/>
    <property type="match status" value="1"/>
</dbReference>
<name>A0A834GTR8_RHOSS</name>
<dbReference type="Gene3D" id="3.90.1720.30">
    <property type="entry name" value="PPPDE domains"/>
    <property type="match status" value="1"/>
</dbReference>
<dbReference type="PANTHER" id="PTHR12378">
    <property type="entry name" value="DESUMOYLATING ISOPEPTIDASE"/>
    <property type="match status" value="1"/>
</dbReference>
<evidence type="ECO:0000313" key="5">
    <source>
        <dbReference type="EMBL" id="KAF7139823.1"/>
    </source>
</evidence>
<reference evidence="5" key="1">
    <citation type="submission" date="2019-11" db="EMBL/GenBank/DDBJ databases">
        <authorList>
            <person name="Liu Y."/>
            <person name="Hou J."/>
            <person name="Li T.-Q."/>
            <person name="Guan C.-H."/>
            <person name="Wu X."/>
            <person name="Wu H.-Z."/>
            <person name="Ling F."/>
            <person name="Zhang R."/>
            <person name="Shi X.-G."/>
            <person name="Ren J.-P."/>
            <person name="Chen E.-F."/>
            <person name="Sun J.-M."/>
        </authorList>
    </citation>
    <scope>NUCLEOTIDE SEQUENCE</scope>
    <source>
        <strain evidence="5">Adult_tree_wgs_1</strain>
        <tissue evidence="5">Leaves</tissue>
    </source>
</reference>
<dbReference type="SMART" id="SM01179">
    <property type="entry name" value="DUF862"/>
    <property type="match status" value="1"/>
</dbReference>
<dbReference type="Proteomes" id="UP000626092">
    <property type="component" value="Unassembled WGS sequence"/>
</dbReference>
<comment type="similarity">
    <text evidence="1">Belongs to the DeSI family.</text>
</comment>
<keyword evidence="3" id="KW-0378">Hydrolase</keyword>
<dbReference type="InterPro" id="IPR008580">
    <property type="entry name" value="PPPDE_dom"/>
</dbReference>
<dbReference type="OrthoDB" id="412286at2759"/>
<dbReference type="GO" id="GO:0101005">
    <property type="term" value="F:deubiquitinase activity"/>
    <property type="evidence" value="ECO:0007669"/>
    <property type="project" value="TreeGrafter"/>
</dbReference>
<dbReference type="AlphaFoldDB" id="A0A834GTR8"/>
<accession>A0A834GTR8</accession>
<dbReference type="EMBL" id="WJXA01000006">
    <property type="protein sequence ID" value="KAF7139823.1"/>
    <property type="molecule type" value="Genomic_DNA"/>
</dbReference>
<gene>
    <name evidence="5" type="ORF">RHSIM_Rhsim06G0035700</name>
</gene>
<evidence type="ECO:0000256" key="2">
    <source>
        <dbReference type="ARBA" id="ARBA00022670"/>
    </source>
</evidence>
<comment type="caution">
    <text evidence="5">The sequence shown here is derived from an EMBL/GenBank/DDBJ whole genome shotgun (WGS) entry which is preliminary data.</text>
</comment>
<proteinExistence type="inferred from homology"/>
<evidence type="ECO:0000313" key="6">
    <source>
        <dbReference type="Proteomes" id="UP000626092"/>
    </source>
</evidence>